<proteinExistence type="predicted"/>
<dbReference type="HOGENOM" id="CLU_056788_0_3_0"/>
<dbReference type="PANTHER" id="PTHR46564">
    <property type="entry name" value="TRANSPOSASE"/>
    <property type="match status" value="1"/>
</dbReference>
<dbReference type="InterPro" id="IPR036397">
    <property type="entry name" value="RNaseH_sf"/>
</dbReference>
<dbReference type="InterPro" id="IPR038717">
    <property type="entry name" value="Tc1-like_DDE_dom"/>
</dbReference>
<dbReference type="InterPro" id="IPR047655">
    <property type="entry name" value="Transpos_IS630-like"/>
</dbReference>
<dbReference type="NCBIfam" id="NF033545">
    <property type="entry name" value="transpos_IS630"/>
    <property type="match status" value="1"/>
</dbReference>
<dbReference type="InterPro" id="IPR012337">
    <property type="entry name" value="RNaseH-like_sf"/>
</dbReference>
<name>F8L3A4_SIMNZ</name>
<dbReference type="eggNOG" id="COG3335">
    <property type="taxonomic scope" value="Bacteria"/>
</dbReference>
<dbReference type="SUPFAM" id="SSF46689">
    <property type="entry name" value="Homeodomain-like"/>
    <property type="match status" value="1"/>
</dbReference>
<evidence type="ECO:0000259" key="2">
    <source>
        <dbReference type="Pfam" id="PF13358"/>
    </source>
</evidence>
<feature type="domain" description="Tc1-like transposase DDE" evidence="2">
    <location>
        <begin position="166"/>
        <end position="307"/>
    </location>
</feature>
<protein>
    <submittedName>
        <fullName evidence="4">Putative transposase</fullName>
    </submittedName>
</protein>
<dbReference type="Proteomes" id="UP000000496">
    <property type="component" value="Chromosome gsn.131"/>
</dbReference>
<dbReference type="Gene3D" id="3.30.420.10">
    <property type="entry name" value="Ribonuclease H-like superfamily/Ribonuclease H"/>
    <property type="match status" value="1"/>
</dbReference>
<dbReference type="Pfam" id="PF13358">
    <property type="entry name" value="DDE_3"/>
    <property type="match status" value="1"/>
</dbReference>
<evidence type="ECO:0000313" key="4">
    <source>
        <dbReference type="EMBL" id="CCB89742.1"/>
    </source>
</evidence>
<dbReference type="GO" id="GO:0003676">
    <property type="term" value="F:nucleic acid binding"/>
    <property type="evidence" value="ECO:0007669"/>
    <property type="project" value="InterPro"/>
</dbReference>
<feature type="domain" description="Winged helix-turn helix" evidence="3">
    <location>
        <begin position="95"/>
        <end position="152"/>
    </location>
</feature>
<feature type="region of interest" description="Disordered" evidence="1">
    <location>
        <begin position="62"/>
        <end position="83"/>
    </location>
</feature>
<evidence type="ECO:0000313" key="5">
    <source>
        <dbReference type="Proteomes" id="UP000000496"/>
    </source>
</evidence>
<organism evidence="4 5">
    <name type="scientific">Simkania negevensis (strain ATCC VR-1471 / DSM 27360 / Z)</name>
    <dbReference type="NCBI Taxonomy" id="331113"/>
    <lineage>
        <taxon>Bacteria</taxon>
        <taxon>Pseudomonadati</taxon>
        <taxon>Chlamydiota</taxon>
        <taxon>Chlamydiia</taxon>
        <taxon>Parachlamydiales</taxon>
        <taxon>Simkaniaceae</taxon>
        <taxon>Simkania</taxon>
    </lineage>
</organism>
<dbReference type="InterPro" id="IPR025959">
    <property type="entry name" value="Winged_HTH_dom"/>
</dbReference>
<sequence length="349" mass="40984">MSPMTLGDLERAQLTLQHKKERDGRIRDRIKAVLLHDKGWSLRQIAEALLSSDEAVRNHLQDYDSSRKLRPENGGSKEKLSRQQSERLELHLQKHTYLYVKDIIAYVEAVFEISYTVRGLRDWLQRHGFSYKKPAIVPGKANKEQQEKWLVEYNKLRQELPTNETICFIDGVHPTHNVQPAYGWIKIGVRKEIPANTGRSRLNLSGSIDVITHEIVIQEDQTLNAESTIRFFQKIEEAYPNKWKIHVFCDNAPYYRNKAVKNYLETSKIHLHFLPAYSPNLNPIERLWKWMKERVIYNTYYEYLEDFKDAVFGFFTVLSSATVDSIFGQMLRSRVRDKFRPIQAPVANF</sequence>
<dbReference type="AlphaFoldDB" id="F8L3A4"/>
<keyword evidence="5" id="KW-1185">Reference proteome</keyword>
<dbReference type="InterPro" id="IPR009057">
    <property type="entry name" value="Homeodomain-like_sf"/>
</dbReference>
<evidence type="ECO:0000259" key="3">
    <source>
        <dbReference type="Pfam" id="PF13592"/>
    </source>
</evidence>
<reference key="1">
    <citation type="journal article" date="2011" name="Mol. Biol. Evol.">
        <title>Unity in variety -- the pan-genome of the Chlamydiae.</title>
        <authorList>
            <person name="Collingro A."/>
            <person name="Tischler P."/>
            <person name="Weinmaier T."/>
            <person name="Penz T."/>
            <person name="Heinz E."/>
            <person name="Brunham R.C."/>
            <person name="Read T.D."/>
            <person name="Bavoil P.M."/>
            <person name="Sachse K."/>
            <person name="Kahane S."/>
            <person name="Friedman M.G."/>
            <person name="Rattei T."/>
            <person name="Myers G.S.A."/>
            <person name="Horn M."/>
        </authorList>
    </citation>
    <scope>NUCLEOTIDE SEQUENCE</scope>
    <source>
        <strain>Z</strain>
    </source>
</reference>
<gene>
    <name evidence="4" type="ordered locus">SNE_A18650</name>
</gene>
<accession>F8L3A4</accession>
<dbReference type="PANTHER" id="PTHR46564:SF1">
    <property type="entry name" value="TRANSPOSASE"/>
    <property type="match status" value="1"/>
</dbReference>
<evidence type="ECO:0000256" key="1">
    <source>
        <dbReference type="SAM" id="MobiDB-lite"/>
    </source>
</evidence>
<dbReference type="OrthoDB" id="286470at2"/>
<dbReference type="Pfam" id="PF13592">
    <property type="entry name" value="HTH_33"/>
    <property type="match status" value="1"/>
</dbReference>
<dbReference type="KEGG" id="sng:SNE_A18650"/>
<reference evidence="4 5" key="2">
    <citation type="journal article" date="2011" name="Mol. Biol. Evol.">
        <title>Unity in variety--the pan-genome of the Chlamydiae.</title>
        <authorList>
            <person name="Collingro A."/>
            <person name="Tischler P."/>
            <person name="Weinmaier T."/>
            <person name="Penz T."/>
            <person name="Heinz E."/>
            <person name="Brunham R.C."/>
            <person name="Read T.D."/>
            <person name="Bavoil P.M."/>
            <person name="Sachse K."/>
            <person name="Kahane S."/>
            <person name="Friedman M.G."/>
            <person name="Rattei T."/>
            <person name="Myers G.S."/>
            <person name="Horn M."/>
        </authorList>
    </citation>
    <scope>NUCLEOTIDE SEQUENCE [LARGE SCALE GENOMIC DNA]</scope>
    <source>
        <strain evidence="5">ATCC VR-1471 / Z</strain>
    </source>
</reference>
<dbReference type="STRING" id="331113.SNE_A18650"/>
<dbReference type="EMBL" id="FR872582">
    <property type="protein sequence ID" value="CCB89742.1"/>
    <property type="molecule type" value="Genomic_DNA"/>
</dbReference>
<dbReference type="SUPFAM" id="SSF53098">
    <property type="entry name" value="Ribonuclease H-like"/>
    <property type="match status" value="1"/>
</dbReference>
<dbReference type="eggNOG" id="COG3415">
    <property type="taxonomic scope" value="Bacteria"/>
</dbReference>
<dbReference type="RefSeq" id="WP_013944208.1">
    <property type="nucleotide sequence ID" value="NC_015713.1"/>
</dbReference>